<protein>
    <submittedName>
        <fullName evidence="2">Uncharacterized protein</fullName>
    </submittedName>
</protein>
<proteinExistence type="predicted"/>
<name>A0AA47N8U1_MERPO</name>
<dbReference type="Proteomes" id="UP001174136">
    <property type="component" value="Unassembled WGS sequence"/>
</dbReference>
<feature type="compositionally biased region" description="Polar residues" evidence="1">
    <location>
        <begin position="57"/>
        <end position="71"/>
    </location>
</feature>
<comment type="caution">
    <text evidence="2">The sequence shown here is derived from an EMBL/GenBank/DDBJ whole genome shotgun (WGS) entry which is preliminary data.</text>
</comment>
<evidence type="ECO:0000313" key="2">
    <source>
        <dbReference type="EMBL" id="KAK0154379.1"/>
    </source>
</evidence>
<feature type="region of interest" description="Disordered" evidence="1">
    <location>
        <begin position="51"/>
        <end position="73"/>
    </location>
</feature>
<evidence type="ECO:0000256" key="1">
    <source>
        <dbReference type="SAM" id="MobiDB-lite"/>
    </source>
</evidence>
<evidence type="ECO:0000313" key="3">
    <source>
        <dbReference type="Proteomes" id="UP001174136"/>
    </source>
</evidence>
<dbReference type="AlphaFoldDB" id="A0AA47N8U1"/>
<reference evidence="2" key="1">
    <citation type="journal article" date="2023" name="Front. Mar. Sci.">
        <title>A new Merluccius polli reference genome to investigate the effects of global change in West African waters.</title>
        <authorList>
            <person name="Mateo J.L."/>
            <person name="Blanco-Fernandez C."/>
            <person name="Garcia-Vazquez E."/>
            <person name="Machado-Schiaffino G."/>
        </authorList>
    </citation>
    <scope>NUCLEOTIDE SEQUENCE</scope>
    <source>
        <strain evidence="2">C29</strain>
        <tissue evidence="2">Fin</tissue>
    </source>
</reference>
<dbReference type="EMBL" id="JAOPHQ010000569">
    <property type="protein sequence ID" value="KAK0154379.1"/>
    <property type="molecule type" value="Genomic_DNA"/>
</dbReference>
<sequence length="185" mass="19809">MVSRRYVDRLLDAAACNVTAEGSVGHQAMDNVAHVPKDSDDDTEQAETVAPLFQGSGARQGSDGKSLTSIEQKGRGRLRVKKVACGPAPARKLTQYLFKTAHEVVADRGSRQIGCAGASPHIEEVIGAQHGVVFLGVTRGGQYPVHRYRHLAKSHGKVWHLTESLGTVPGQPPVPRSVIFDAILS</sequence>
<organism evidence="2 3">
    <name type="scientific">Merluccius polli</name>
    <name type="common">Benguela hake</name>
    <name type="synonym">Merluccius cadenati</name>
    <dbReference type="NCBI Taxonomy" id="89951"/>
    <lineage>
        <taxon>Eukaryota</taxon>
        <taxon>Metazoa</taxon>
        <taxon>Chordata</taxon>
        <taxon>Craniata</taxon>
        <taxon>Vertebrata</taxon>
        <taxon>Euteleostomi</taxon>
        <taxon>Actinopterygii</taxon>
        <taxon>Neopterygii</taxon>
        <taxon>Teleostei</taxon>
        <taxon>Neoteleostei</taxon>
        <taxon>Acanthomorphata</taxon>
        <taxon>Zeiogadaria</taxon>
        <taxon>Gadariae</taxon>
        <taxon>Gadiformes</taxon>
        <taxon>Gadoidei</taxon>
        <taxon>Merlucciidae</taxon>
        <taxon>Merluccius</taxon>
    </lineage>
</organism>
<gene>
    <name evidence="2" type="ORF">N1851_003533</name>
</gene>
<accession>A0AA47N8U1</accession>
<keyword evidence="3" id="KW-1185">Reference proteome</keyword>